<organism evidence="2 3">
    <name type="scientific">Escherichia coli</name>
    <dbReference type="NCBI Taxonomy" id="562"/>
    <lineage>
        <taxon>Bacteria</taxon>
        <taxon>Pseudomonadati</taxon>
        <taxon>Pseudomonadota</taxon>
        <taxon>Gammaproteobacteria</taxon>
        <taxon>Enterobacterales</taxon>
        <taxon>Enterobacteriaceae</taxon>
        <taxon>Escherichia</taxon>
    </lineage>
</organism>
<dbReference type="InterPro" id="IPR050678">
    <property type="entry name" value="DNA_Partitioning_ATPase"/>
</dbReference>
<protein>
    <submittedName>
        <fullName evidence="2">AAA family ATPase</fullName>
    </submittedName>
</protein>
<dbReference type="InterPro" id="IPR027417">
    <property type="entry name" value="P-loop_NTPase"/>
</dbReference>
<proteinExistence type="predicted"/>
<feature type="domain" description="AAA" evidence="1">
    <location>
        <begin position="34"/>
        <end position="224"/>
    </location>
</feature>
<dbReference type="AlphaFoldDB" id="A0A8S7UA70"/>
<gene>
    <name evidence="2" type="ORF">GNW61_25365</name>
</gene>
<evidence type="ECO:0000259" key="1">
    <source>
        <dbReference type="Pfam" id="PF13614"/>
    </source>
</evidence>
<name>A0A8S7UA70_ECOLX</name>
<evidence type="ECO:0000313" key="2">
    <source>
        <dbReference type="EMBL" id="EFH6652020.1"/>
    </source>
</evidence>
<sequence>MTSESNVNALIERQFEVADGNVRSLNLPKYDKYTVCNLRGGIGKTSLTFNLSYLADNALIVDTCPQGNLSYFFDNNYASSSSTTANDLLMPYFVPGLGFATRAAKLVSSTNAWFAGKNNYFIQSDSQLYLLPTQMANALAQARTISGATQQVVIDTILFSLKKEIAREMVETGTTKALIDTSPFFSGATHLSWHATDALIVPVRTDQQSINSLRLLIDTLTKPTSEFRKIMPSDGHTPKIQMVVITHCGWSTVAGARNKPNQQTKMYIEAVREVIRQNISNFTTDDPNNHIVILDDFLGSGRMSSAKSKPLELLNPGDAMTVNRVRTSVNLSVNKIKNELKFIHNSIW</sequence>
<reference evidence="2 3" key="1">
    <citation type="submission" date="2019-11" db="EMBL/GenBank/DDBJ databases">
        <authorList>
            <consortium name="GenomeTrakr network: Whole genome sequencing for foodborne pathogen traceback"/>
        </authorList>
    </citation>
    <scope>NUCLEOTIDE SEQUENCE [LARGE SCALE GENOMIC DNA]</scope>
    <source>
        <strain evidence="2 3">PSU-2072</strain>
    </source>
</reference>
<evidence type="ECO:0000313" key="3">
    <source>
        <dbReference type="Proteomes" id="UP000530628"/>
    </source>
</evidence>
<dbReference type="Proteomes" id="UP000530628">
    <property type="component" value="Unassembled WGS sequence"/>
</dbReference>
<dbReference type="PANTHER" id="PTHR13696">
    <property type="entry name" value="P-LOOP CONTAINING NUCLEOSIDE TRIPHOSPHATE HYDROLASE"/>
    <property type="match status" value="1"/>
</dbReference>
<dbReference type="SUPFAM" id="SSF52540">
    <property type="entry name" value="P-loop containing nucleoside triphosphate hydrolases"/>
    <property type="match status" value="1"/>
</dbReference>
<dbReference type="PANTHER" id="PTHR13696:SF99">
    <property type="entry name" value="COBYRINIC ACID AC-DIAMIDE SYNTHASE"/>
    <property type="match status" value="1"/>
</dbReference>
<accession>A0A8S7UA70</accession>
<comment type="caution">
    <text evidence="2">The sequence shown here is derived from an EMBL/GenBank/DDBJ whole genome shotgun (WGS) entry which is preliminary data.</text>
</comment>
<dbReference type="RefSeq" id="WP_000200161.1">
    <property type="nucleotide sequence ID" value="NZ_BDPU01000090.1"/>
</dbReference>
<dbReference type="EMBL" id="AASWOY010000118">
    <property type="protein sequence ID" value="EFH6652020.1"/>
    <property type="molecule type" value="Genomic_DNA"/>
</dbReference>
<dbReference type="InterPro" id="IPR025669">
    <property type="entry name" value="AAA_dom"/>
</dbReference>
<dbReference type="Pfam" id="PF13614">
    <property type="entry name" value="AAA_31"/>
    <property type="match status" value="1"/>
</dbReference>
<dbReference type="Gene3D" id="3.40.50.300">
    <property type="entry name" value="P-loop containing nucleotide triphosphate hydrolases"/>
    <property type="match status" value="1"/>
</dbReference>